<evidence type="ECO:0000313" key="1">
    <source>
        <dbReference type="EMBL" id="RLE46611.1"/>
    </source>
</evidence>
<comment type="caution">
    <text evidence="1">The sequence shown here is derived from an EMBL/GenBank/DDBJ whole genome shotgun (WGS) entry which is preliminary data.</text>
</comment>
<gene>
    <name evidence="1" type="ORF">DRJ31_09830</name>
</gene>
<reference evidence="1 2" key="1">
    <citation type="submission" date="2018-06" db="EMBL/GenBank/DDBJ databases">
        <title>Extensive metabolic versatility and redundancy in microbially diverse, dynamic hydrothermal sediments.</title>
        <authorList>
            <person name="Dombrowski N."/>
            <person name="Teske A."/>
            <person name="Baker B.J."/>
        </authorList>
    </citation>
    <scope>NUCLEOTIDE SEQUENCE [LARGE SCALE GENOMIC DNA]</scope>
    <source>
        <strain evidence="1">B66_G16</strain>
    </source>
</reference>
<evidence type="ECO:0000313" key="2">
    <source>
        <dbReference type="Proteomes" id="UP000278475"/>
    </source>
</evidence>
<name>A0A497EJT7_9CREN</name>
<evidence type="ECO:0008006" key="3">
    <source>
        <dbReference type="Google" id="ProtNLM"/>
    </source>
</evidence>
<proteinExistence type="predicted"/>
<feature type="non-terminal residue" evidence="1">
    <location>
        <position position="571"/>
    </location>
</feature>
<accession>A0A497EJT7</accession>
<organism evidence="1 2">
    <name type="scientific">Thermoproteota archaeon</name>
    <dbReference type="NCBI Taxonomy" id="2056631"/>
    <lineage>
        <taxon>Archaea</taxon>
        <taxon>Thermoproteota</taxon>
    </lineage>
</organism>
<dbReference type="AlphaFoldDB" id="A0A497EJT7"/>
<protein>
    <recommendedName>
        <fullName evidence="3">Macroglobulin domain-containing protein</fullName>
    </recommendedName>
</protein>
<dbReference type="Gene3D" id="2.60.40.1930">
    <property type="match status" value="1"/>
</dbReference>
<dbReference type="EMBL" id="QMQV01000174">
    <property type="protein sequence ID" value="RLE46611.1"/>
    <property type="molecule type" value="Genomic_DNA"/>
</dbReference>
<dbReference type="Proteomes" id="UP000278475">
    <property type="component" value="Unassembled WGS sequence"/>
</dbReference>
<sequence>MKTKSVILVAIILTSLLSQISSSTTQSGFEQQELISLKLTVWTDKLCYFLGDLVILGGTVSSELEDPIESVAVAIEVKDPRSNTAFLDIVYSEADGSYIDSFRLPDNAPLGKYKVYVTASKTGYEPASNQTEFYVTSIELGETIVSVAGHKVSLQEGDAVTATFNATMVSKSLTSAVFSMRLVMASPKGQIIYDNFNGIGTEVDYKLTTVYNYSVSTINIEFVLQSPIVGYYSYFFGIYSADTQILYDSTLWTTAFLYTQPPLTTINLGTINPESTISTDTNIHTNRFDSIQINFNLFSPLQTLTIKLDITEESRFDANLKTQALEAKKTFYRTNEWILYNLPADEYTLILTTISNKATLNKVTVESGYELISPSIKIVSAEATSQTATPNGKISYHIYVKWNITTPDTITISAKLEGTLQDEATYSIQPLYSNQRDFYLTVTAPSQPDYYTVEINTTLNEAKIYTTTEVQLEVRYGDYNITIAPEVKYYKMPPWWQVWNRNPIYVDDPNELSALDITNIKIETIDEFDGSGNPKFATISFQAYNKLSGEILENLKFGEGVHYEIHIKFDS</sequence>